<evidence type="ECO:0008006" key="3">
    <source>
        <dbReference type="Google" id="ProtNLM"/>
    </source>
</evidence>
<dbReference type="NCBIfam" id="TIGR02608">
    <property type="entry name" value="delta_60_rpt"/>
    <property type="match status" value="3"/>
</dbReference>
<evidence type="ECO:0000313" key="2">
    <source>
        <dbReference type="Proteomes" id="UP000222460"/>
    </source>
</evidence>
<dbReference type="Pfam" id="PF17164">
    <property type="entry name" value="DUF5122"/>
    <property type="match status" value="2"/>
</dbReference>
<dbReference type="Gene3D" id="2.80.10.50">
    <property type="match status" value="2"/>
</dbReference>
<organism evidence="1 2">
    <name type="scientific">Pseudomonas putida</name>
    <name type="common">Arthrobacter siderocapsulatus</name>
    <dbReference type="NCBI Taxonomy" id="303"/>
    <lineage>
        <taxon>Bacteria</taxon>
        <taxon>Pseudomonadati</taxon>
        <taxon>Pseudomonadota</taxon>
        <taxon>Gammaproteobacteria</taxon>
        <taxon>Pseudomonadales</taxon>
        <taxon>Pseudomonadaceae</taxon>
        <taxon>Pseudomonas</taxon>
    </lineage>
</organism>
<protein>
    <recommendedName>
        <fullName evidence="3">Delta-60 repeat domain-containing protein</fullName>
    </recommendedName>
</protein>
<evidence type="ECO:0000313" key="1">
    <source>
        <dbReference type="EMBL" id="PHH40573.1"/>
    </source>
</evidence>
<dbReference type="EMBL" id="PDKZ01000002">
    <property type="protein sequence ID" value="PHH40573.1"/>
    <property type="molecule type" value="Genomic_DNA"/>
</dbReference>
<sequence length="429" mass="47043">MTKRMIIKAGNLDTTFGKGGKKKLKFNFGSAYHANSLTLASEGRIFIAGDVEQPSGDDLQQNFAITCLNQKGEPYLPFNNGYMADRFNPDDARLASACQRIFITGSKVVLAGVFTNDRPTDVPAFARLNMNGRYDEPFGRGGRYVYKLPCDPSSSVGASPTSIDRQSTGHFVFAFEHVWHDLVTPHALNSTAVLARISQDAKLDNNFARGNGHLTIKPAPGHNFRKKGLIIQNDDRILVFGELSGESSDAVIYRFTADGEIDPSFGREGELRKPDWNITSIVALPGDRLLCAGSRGDQALLARLEADGSDDTFRSEVKIHDRCAWLKALQQPDNTTLVVGYAEKNLNVVPLLARFLDNAELDPNFGEGQGWVSDGMGNMLERAIDLAVDDIGRILVLGKSQGLSPYADFFLLRYQGSNAKERSMTTISP</sequence>
<comment type="caution">
    <text evidence="1">The sequence shown here is derived from an EMBL/GenBank/DDBJ whole genome shotgun (WGS) entry which is preliminary data.</text>
</comment>
<accession>A0A2C5W7I6</accession>
<reference evidence="2" key="1">
    <citation type="submission" date="2017-10" db="EMBL/GenBank/DDBJ databases">
        <title>FDA dAtabase for Regulatory Grade micrObial Sequences (FDA-ARGOS): Supporting development and validation of Infectious Disease Dx tests.</title>
        <authorList>
            <person name="Goldberg B."/>
            <person name="Campos J."/>
            <person name="Tallon L."/>
            <person name="Sadzewicz L."/>
            <person name="Ott S."/>
            <person name="Zhao X."/>
            <person name="Nagaraj S."/>
            <person name="Vavikolanu K."/>
            <person name="Aluvathingal J."/>
            <person name="Nadendla S."/>
            <person name="Geyer C."/>
            <person name="Sichtig H."/>
        </authorList>
    </citation>
    <scope>NUCLEOTIDE SEQUENCE [LARGE SCALE GENOMIC DNA]</scope>
    <source>
        <strain evidence="2">FDAARGOS_376</strain>
    </source>
</reference>
<proteinExistence type="predicted"/>
<gene>
    <name evidence="1" type="ORF">CRX57_10430</name>
</gene>
<name>A0A2C5W7I6_PSEPU</name>
<dbReference type="AlphaFoldDB" id="A0A2C5W7I6"/>
<dbReference type="Proteomes" id="UP000222460">
    <property type="component" value="Unassembled WGS sequence"/>
</dbReference>
<dbReference type="RefSeq" id="WP_098965476.1">
    <property type="nucleotide sequence ID" value="NZ_PDKZ01000002.1"/>
</dbReference>
<dbReference type="InterPro" id="IPR013431">
    <property type="entry name" value="Delta_60_rpt"/>
</dbReference>